<dbReference type="PROSITE" id="PS50994">
    <property type="entry name" value="INTEGRASE"/>
    <property type="match status" value="1"/>
</dbReference>
<protein>
    <recommendedName>
        <fullName evidence="2">Integrase catalytic domain-containing protein</fullName>
    </recommendedName>
</protein>
<keyword evidence="4" id="KW-1185">Reference proteome</keyword>
<feature type="region of interest" description="Disordered" evidence="1">
    <location>
        <begin position="266"/>
        <end position="339"/>
    </location>
</feature>
<dbReference type="RefSeq" id="XP_062704632.1">
    <property type="nucleotide sequence ID" value="XM_062848648.1"/>
</dbReference>
<name>A0ABM1XUJ0_AEDAL</name>
<reference evidence="3" key="2">
    <citation type="submission" date="2025-05" db="UniProtKB">
        <authorList>
            <consortium name="EnsemblMetazoa"/>
        </authorList>
    </citation>
    <scope>IDENTIFICATION</scope>
    <source>
        <strain evidence="3">Foshan</strain>
    </source>
</reference>
<proteinExistence type="predicted"/>
<dbReference type="PANTHER" id="PTHR37984:SF7">
    <property type="entry name" value="INTEGRASE CATALYTIC DOMAIN-CONTAINING PROTEIN"/>
    <property type="match status" value="1"/>
</dbReference>
<dbReference type="InterPro" id="IPR050951">
    <property type="entry name" value="Retrovirus_Pol_polyprotein"/>
</dbReference>
<dbReference type="InterPro" id="IPR001584">
    <property type="entry name" value="Integrase_cat-core"/>
</dbReference>
<dbReference type="Pfam" id="PF00665">
    <property type="entry name" value="rve"/>
    <property type="match status" value="1"/>
</dbReference>
<accession>A0ABM1XUJ0</accession>
<dbReference type="InterPro" id="IPR036397">
    <property type="entry name" value="RNaseH_sf"/>
</dbReference>
<evidence type="ECO:0000313" key="3">
    <source>
        <dbReference type="EnsemblMetazoa" id="AALFPA23_002991.P3129"/>
    </source>
</evidence>
<dbReference type="Proteomes" id="UP000069940">
    <property type="component" value="Unassembled WGS sequence"/>
</dbReference>
<reference evidence="4" key="1">
    <citation type="journal article" date="2015" name="Proc. Natl. Acad. Sci. U.S.A.">
        <title>Genome sequence of the Asian Tiger mosquito, Aedes albopictus, reveals insights into its biology, genetics, and evolution.</title>
        <authorList>
            <person name="Chen X.G."/>
            <person name="Jiang X."/>
            <person name="Gu J."/>
            <person name="Xu M."/>
            <person name="Wu Y."/>
            <person name="Deng Y."/>
            <person name="Zhang C."/>
            <person name="Bonizzoni M."/>
            <person name="Dermauw W."/>
            <person name="Vontas J."/>
            <person name="Armbruster P."/>
            <person name="Huang X."/>
            <person name="Yang Y."/>
            <person name="Zhang H."/>
            <person name="He W."/>
            <person name="Peng H."/>
            <person name="Liu Y."/>
            <person name="Wu K."/>
            <person name="Chen J."/>
            <person name="Lirakis M."/>
            <person name="Topalis P."/>
            <person name="Van Leeuwen T."/>
            <person name="Hall A.B."/>
            <person name="Jiang X."/>
            <person name="Thorpe C."/>
            <person name="Mueller R.L."/>
            <person name="Sun C."/>
            <person name="Waterhouse R.M."/>
            <person name="Yan G."/>
            <person name="Tu Z.J."/>
            <person name="Fang X."/>
            <person name="James A.A."/>
        </authorList>
    </citation>
    <scope>NUCLEOTIDE SEQUENCE [LARGE SCALE GENOMIC DNA]</scope>
    <source>
        <strain evidence="4">Foshan</strain>
    </source>
</reference>
<evidence type="ECO:0000259" key="2">
    <source>
        <dbReference type="PROSITE" id="PS50994"/>
    </source>
</evidence>
<sequence>MTSNIQEMVDGCLSCQKHQRDNIKQTIISKEIPTLPFERVATDLFHFKGREYILLVDSYSSFFDFKQLLNTSSRSVIMALKEWFAVHGVPRVLESDNGPQHSSEEFKAFAAKWSFDHETSSPHFPRANGLAERYVQTAKLILKKCAEDECDVQLALLHARNTPRSTGLPAPSKRLMGRLIRSNLPVSDAKLQPRLVTGVTQMLTEERSQQKRYADRGAVEGTVFNPGDAVLLQSSTSKTWKPATVLNSVDGRRSYTVTDGESVLRRNSFHLRPTKVDNETNLRGDQQVPKEPQGPLSEEHPRSDSYVEEHTDEGGRTVQPSEEPGALISNRQQTTRSGRLVKQFKLNDFEYY</sequence>
<dbReference type="Gene3D" id="3.30.420.10">
    <property type="entry name" value="Ribonuclease H-like superfamily/Ribonuclease H"/>
    <property type="match status" value="1"/>
</dbReference>
<feature type="compositionally biased region" description="Basic and acidic residues" evidence="1">
    <location>
        <begin position="297"/>
        <end position="315"/>
    </location>
</feature>
<dbReference type="SUPFAM" id="SSF53098">
    <property type="entry name" value="Ribonuclease H-like"/>
    <property type="match status" value="1"/>
</dbReference>
<dbReference type="EnsemblMetazoa" id="AALFPA23_002991.R3129">
    <property type="protein sequence ID" value="AALFPA23_002991.P3129"/>
    <property type="gene ID" value="AALFPA23_002991"/>
</dbReference>
<dbReference type="GeneID" id="134286940"/>
<organism evidence="3 4">
    <name type="scientific">Aedes albopictus</name>
    <name type="common">Asian tiger mosquito</name>
    <name type="synonym">Stegomyia albopicta</name>
    <dbReference type="NCBI Taxonomy" id="7160"/>
    <lineage>
        <taxon>Eukaryota</taxon>
        <taxon>Metazoa</taxon>
        <taxon>Ecdysozoa</taxon>
        <taxon>Arthropoda</taxon>
        <taxon>Hexapoda</taxon>
        <taxon>Insecta</taxon>
        <taxon>Pterygota</taxon>
        <taxon>Neoptera</taxon>
        <taxon>Endopterygota</taxon>
        <taxon>Diptera</taxon>
        <taxon>Nematocera</taxon>
        <taxon>Culicoidea</taxon>
        <taxon>Culicidae</taxon>
        <taxon>Culicinae</taxon>
        <taxon>Aedini</taxon>
        <taxon>Aedes</taxon>
        <taxon>Stegomyia</taxon>
    </lineage>
</organism>
<dbReference type="PANTHER" id="PTHR37984">
    <property type="entry name" value="PROTEIN CBG26694"/>
    <property type="match status" value="1"/>
</dbReference>
<evidence type="ECO:0000313" key="4">
    <source>
        <dbReference type="Proteomes" id="UP000069940"/>
    </source>
</evidence>
<dbReference type="InterPro" id="IPR012337">
    <property type="entry name" value="RNaseH-like_sf"/>
</dbReference>
<evidence type="ECO:0000256" key="1">
    <source>
        <dbReference type="SAM" id="MobiDB-lite"/>
    </source>
</evidence>
<feature type="domain" description="Integrase catalytic" evidence="2">
    <location>
        <begin position="32"/>
        <end position="144"/>
    </location>
</feature>